<name>A0A159YSD7_9ENTR</name>
<accession>A0A159YSD7</accession>
<evidence type="ECO:0000313" key="2">
    <source>
        <dbReference type="Proteomes" id="UP000229974"/>
    </source>
</evidence>
<dbReference type="OrthoDB" id="9793120at2"/>
<protein>
    <submittedName>
        <fullName evidence="1">Uncharacterized protein</fullName>
    </submittedName>
</protein>
<sequence length="211" mass="23922">MKSKFAELPVKNGKSGNWTLDSFVITPEKAQTLKLRAEYTKDQDEYIPAGVYRRLSCDNEVVMSNTPMEIRTCEAFIERATGRILINGLGLGMVLHAILQKPDVTHVTVIEKSQDVMNLVSKAFAHDPRVEIILADALKYCPPAGVTFNVCWHDIWPDFSRSNLDEMEALERKYLHLCDWQDSWGKEQCEAALIRFAALESSLESLMQKGK</sequence>
<reference evidence="1 2" key="1">
    <citation type="journal article" date="2017" name="J. Antimicrob. Chemother.">
        <title>Characterization of the population structure, drug resistance mechanisms and plasmids of the community-associated Enterobacter cloacae complex in China.</title>
        <authorList>
            <person name="Zhou K."/>
            <person name="Yu W."/>
            <person name="Cao X."/>
            <person name="Shen P."/>
            <person name="Lu H."/>
            <person name="Luo Q."/>
            <person name="Rossen J.W.A."/>
            <person name="Xiao Y."/>
        </authorList>
    </citation>
    <scope>NUCLEOTIDE SEQUENCE [LARGE SCALE GENOMIC DNA]</scope>
    <source>
        <strain evidence="1 2">ECC904</strain>
    </source>
</reference>
<dbReference type="EMBL" id="NEEW01000019">
    <property type="protein sequence ID" value="PJD78256.1"/>
    <property type="molecule type" value="Genomic_DNA"/>
</dbReference>
<gene>
    <name evidence="1" type="ORF">B9Q30_24795</name>
</gene>
<organism evidence="1 2">
    <name type="scientific">Enterobacter hormaechei</name>
    <dbReference type="NCBI Taxonomy" id="158836"/>
    <lineage>
        <taxon>Bacteria</taxon>
        <taxon>Pseudomonadati</taxon>
        <taxon>Pseudomonadota</taxon>
        <taxon>Gammaproteobacteria</taxon>
        <taxon>Enterobacterales</taxon>
        <taxon>Enterobacteriaceae</taxon>
        <taxon>Enterobacter</taxon>
        <taxon>Enterobacter cloacae complex</taxon>
    </lineage>
</organism>
<dbReference type="InterPro" id="IPR029063">
    <property type="entry name" value="SAM-dependent_MTases_sf"/>
</dbReference>
<dbReference type="Proteomes" id="UP000229974">
    <property type="component" value="Unassembled WGS sequence"/>
</dbReference>
<proteinExistence type="predicted"/>
<evidence type="ECO:0000313" key="1">
    <source>
        <dbReference type="EMBL" id="PJD78256.1"/>
    </source>
</evidence>
<dbReference type="RefSeq" id="WP_022652125.1">
    <property type="nucleotide sequence ID" value="NZ_CP103680.1"/>
</dbReference>
<dbReference type="AlphaFoldDB" id="A0A159YSD7"/>
<dbReference type="SUPFAM" id="SSF53335">
    <property type="entry name" value="S-adenosyl-L-methionine-dependent methyltransferases"/>
    <property type="match status" value="1"/>
</dbReference>
<comment type="caution">
    <text evidence="1">The sequence shown here is derived from an EMBL/GenBank/DDBJ whole genome shotgun (WGS) entry which is preliminary data.</text>
</comment>
<dbReference type="Gene3D" id="3.40.50.150">
    <property type="entry name" value="Vaccinia Virus protein VP39"/>
    <property type="match status" value="1"/>
</dbReference>